<evidence type="ECO:0000313" key="3">
    <source>
        <dbReference type="Proteomes" id="UP000054481"/>
    </source>
</evidence>
<protein>
    <submittedName>
        <fullName evidence="2">Uncharacterized protein</fullName>
    </submittedName>
</protein>
<gene>
    <name evidence="2" type="ORF">HIM_09947</name>
</gene>
<feature type="compositionally biased region" description="Gly residues" evidence="1">
    <location>
        <begin position="24"/>
        <end position="36"/>
    </location>
</feature>
<dbReference type="OrthoDB" id="5148997at2759"/>
<name>A0A0F8A2T4_9HYPO</name>
<feature type="region of interest" description="Disordered" evidence="1">
    <location>
        <begin position="1"/>
        <end position="46"/>
    </location>
</feature>
<feature type="compositionally biased region" description="Basic residues" evidence="1">
    <location>
        <begin position="1"/>
        <end position="12"/>
    </location>
</feature>
<proteinExistence type="predicted"/>
<reference evidence="2 3" key="1">
    <citation type="journal article" date="2014" name="Genome Biol. Evol.">
        <title>Comparative genomics and transcriptomics analyses reveal divergent lifestyle features of nematode endoparasitic fungus Hirsutella minnesotensis.</title>
        <authorList>
            <person name="Lai Y."/>
            <person name="Liu K."/>
            <person name="Zhang X."/>
            <person name="Zhang X."/>
            <person name="Li K."/>
            <person name="Wang N."/>
            <person name="Shu C."/>
            <person name="Wu Y."/>
            <person name="Wang C."/>
            <person name="Bushley K.E."/>
            <person name="Xiang M."/>
            <person name="Liu X."/>
        </authorList>
    </citation>
    <scope>NUCLEOTIDE SEQUENCE [LARGE SCALE GENOMIC DNA]</scope>
    <source>
        <strain evidence="2 3">3608</strain>
    </source>
</reference>
<dbReference type="EMBL" id="KQ030613">
    <property type="protein sequence ID" value="KJZ70674.1"/>
    <property type="molecule type" value="Genomic_DNA"/>
</dbReference>
<keyword evidence="3" id="KW-1185">Reference proteome</keyword>
<sequence>MARTPNRQRVKATKAGPRAKLAGGAAGPGAGAGAGARGRAKPSNIQQKAMNDAELRANAQTILSMIHESRPKTTTSAYGPKQEEFEQFCQRKQYCDGAKVTEEKLLLFLLEEVAGRPLKVRSRKAASDTPQDETRLA</sequence>
<feature type="compositionally biased region" description="Low complexity" evidence="1">
    <location>
        <begin position="14"/>
        <end position="23"/>
    </location>
</feature>
<organism evidence="2 3">
    <name type="scientific">Hirsutella minnesotensis 3608</name>
    <dbReference type="NCBI Taxonomy" id="1043627"/>
    <lineage>
        <taxon>Eukaryota</taxon>
        <taxon>Fungi</taxon>
        <taxon>Dikarya</taxon>
        <taxon>Ascomycota</taxon>
        <taxon>Pezizomycotina</taxon>
        <taxon>Sordariomycetes</taxon>
        <taxon>Hypocreomycetidae</taxon>
        <taxon>Hypocreales</taxon>
        <taxon>Ophiocordycipitaceae</taxon>
        <taxon>Hirsutella</taxon>
    </lineage>
</organism>
<evidence type="ECO:0000313" key="2">
    <source>
        <dbReference type="EMBL" id="KJZ70674.1"/>
    </source>
</evidence>
<dbReference type="Proteomes" id="UP000054481">
    <property type="component" value="Unassembled WGS sequence"/>
</dbReference>
<evidence type="ECO:0000256" key="1">
    <source>
        <dbReference type="SAM" id="MobiDB-lite"/>
    </source>
</evidence>
<dbReference type="AlphaFoldDB" id="A0A0F8A2T4"/>
<accession>A0A0F8A2T4</accession>